<evidence type="ECO:0000256" key="2">
    <source>
        <dbReference type="ARBA" id="ARBA00022692"/>
    </source>
</evidence>
<keyword evidence="8" id="KW-1185">Reference proteome</keyword>
<protein>
    <submittedName>
        <fullName evidence="7">NitT/TauT family transport system permease protein</fullName>
    </submittedName>
</protein>
<feature type="transmembrane region" description="Helical" evidence="5">
    <location>
        <begin position="70"/>
        <end position="94"/>
    </location>
</feature>
<feature type="transmembrane region" description="Helical" evidence="5">
    <location>
        <begin position="344"/>
        <end position="366"/>
    </location>
</feature>
<dbReference type="PANTHER" id="PTHR42744">
    <property type="entry name" value="BINDING-PROTEIN-DEPENDENT TRANSPORT SYSTEMS INNER MEMBRANE COMPONENT"/>
    <property type="match status" value="1"/>
</dbReference>
<evidence type="ECO:0000256" key="5">
    <source>
        <dbReference type="RuleBase" id="RU363032"/>
    </source>
</evidence>
<dbReference type="PANTHER" id="PTHR42744:SF1">
    <property type="entry name" value="BINDING-PROTEIN-DEPENDENT TRANSPORT SYSTEMS INNER MEMBRANE COMPONENT"/>
    <property type="match status" value="1"/>
</dbReference>
<comment type="subcellular location">
    <subcellularLocation>
        <location evidence="1 5">Cell membrane</location>
        <topology evidence="1 5">Multi-pass membrane protein</topology>
    </subcellularLocation>
</comment>
<sequence length="586" mass="64511">MTMHVLHGGRDGLGSPSPLARLAPSRWDMVALPLVLGLLALMVFGGHEVAQPLSQLERTPITLDPWTLPYYALRTTLRMMAALGASLLFTLVYAPLAVKSQRAGQILIPALDILQSVPVLTYLSFTVTFFLGLFPGQVVGAEMASIFAIFTSQAWNMTFSFYQSLRTVPSDLEEVCTGYHFSTWQRFWRLEVPFAIPGLVWNMMMSMSGGWFFVVAAEAVTVGSTTITLPGVGAYLALAIEQRDLSAIGWVILTMLGVIILYDQLLFRPLVAWADRFRADTVQAEQRPTSWVLTMVERSALFRALGRPAGGAARATLRWRFPSLPKLKLSAPRLSPRAIKIGDYVWQGALAAMAIYVAVDGIRFMATGVTWGDVGHVVLLGLATMVRVIVLIVLAAIFWVPVGVMVGMRPRLAAIVQPLAQFLAAFPSNLFFPVAVAVIVHWTLNPDIWLSPLMILGTQWYILFNVVAGAQAYPVDLRDVIANLRLRGWRKWRDALLPGVFPHLVTGAITASGGAWNASIVAEAVSWGDTHVQARGLGAYIAQMTTDADFPRLVLGNVVMVCFVVLFNRLVWRPLYGYAERRLRVS</sequence>
<dbReference type="RefSeq" id="WP_338121740.1">
    <property type="nucleotide sequence ID" value="NZ_VITR01000012.1"/>
</dbReference>
<dbReference type="InterPro" id="IPR000515">
    <property type="entry name" value="MetI-like"/>
</dbReference>
<evidence type="ECO:0000313" key="8">
    <source>
        <dbReference type="Proteomes" id="UP000315751"/>
    </source>
</evidence>
<gene>
    <name evidence="7" type="ORF">FBZ90_112120</name>
</gene>
<feature type="transmembrane region" description="Helical" evidence="5">
    <location>
        <begin position="378"/>
        <end position="407"/>
    </location>
</feature>
<keyword evidence="4 5" id="KW-0472">Membrane</keyword>
<dbReference type="Proteomes" id="UP000315751">
    <property type="component" value="Unassembled WGS sequence"/>
</dbReference>
<dbReference type="GO" id="GO:0005886">
    <property type="term" value="C:plasma membrane"/>
    <property type="evidence" value="ECO:0007669"/>
    <property type="project" value="UniProtKB-SubCell"/>
</dbReference>
<reference evidence="7 8" key="1">
    <citation type="submission" date="2019-06" db="EMBL/GenBank/DDBJ databases">
        <title>Genomic Encyclopedia of Type Strains, Phase IV (KMG-V): Genome sequencing to study the core and pangenomes of soil and plant-associated prokaryotes.</title>
        <authorList>
            <person name="Whitman W."/>
        </authorList>
    </citation>
    <scope>NUCLEOTIDE SEQUENCE [LARGE SCALE GENOMIC DNA]</scope>
    <source>
        <strain evidence="7 8">BR 11622</strain>
    </source>
</reference>
<dbReference type="GO" id="GO:0055085">
    <property type="term" value="P:transmembrane transport"/>
    <property type="evidence" value="ECO:0007669"/>
    <property type="project" value="InterPro"/>
</dbReference>
<dbReference type="Pfam" id="PF00528">
    <property type="entry name" value="BPD_transp_1"/>
    <property type="match status" value="2"/>
</dbReference>
<feature type="domain" description="ABC transmembrane type-1" evidence="6">
    <location>
        <begin position="72"/>
        <end position="271"/>
    </location>
</feature>
<dbReference type="InterPro" id="IPR035906">
    <property type="entry name" value="MetI-like_sf"/>
</dbReference>
<comment type="caution">
    <text evidence="7">The sequence shown here is derived from an EMBL/GenBank/DDBJ whole genome shotgun (WGS) entry which is preliminary data.</text>
</comment>
<feature type="transmembrane region" description="Helical" evidence="5">
    <location>
        <begin position="553"/>
        <end position="572"/>
    </location>
</feature>
<dbReference type="PROSITE" id="PS50928">
    <property type="entry name" value="ABC_TM1"/>
    <property type="match status" value="2"/>
</dbReference>
<feature type="transmembrane region" description="Helical" evidence="5">
    <location>
        <begin position="211"/>
        <end position="235"/>
    </location>
</feature>
<feature type="transmembrane region" description="Helical" evidence="5">
    <location>
        <begin position="30"/>
        <end position="50"/>
    </location>
</feature>
<keyword evidence="3 5" id="KW-1133">Transmembrane helix</keyword>
<dbReference type="CDD" id="cd06261">
    <property type="entry name" value="TM_PBP2"/>
    <property type="match status" value="2"/>
</dbReference>
<feature type="transmembrane region" description="Helical" evidence="5">
    <location>
        <begin position="247"/>
        <end position="267"/>
    </location>
</feature>
<evidence type="ECO:0000256" key="4">
    <source>
        <dbReference type="ARBA" id="ARBA00023136"/>
    </source>
</evidence>
<comment type="similarity">
    <text evidence="5">Belongs to the binding-protein-dependent transport system permease family.</text>
</comment>
<dbReference type="SUPFAM" id="SSF161098">
    <property type="entry name" value="MetI-like"/>
    <property type="match status" value="2"/>
</dbReference>
<evidence type="ECO:0000256" key="1">
    <source>
        <dbReference type="ARBA" id="ARBA00004651"/>
    </source>
</evidence>
<evidence type="ECO:0000313" key="7">
    <source>
        <dbReference type="EMBL" id="TWB38631.1"/>
    </source>
</evidence>
<feature type="domain" description="ABC transmembrane type-1" evidence="6">
    <location>
        <begin position="385"/>
        <end position="571"/>
    </location>
</feature>
<name>A0A560GXR0_9PROT</name>
<feature type="transmembrane region" description="Helical" evidence="5">
    <location>
        <begin position="448"/>
        <end position="474"/>
    </location>
</feature>
<feature type="transmembrane region" description="Helical" evidence="5">
    <location>
        <begin position="106"/>
        <end position="131"/>
    </location>
</feature>
<keyword evidence="5" id="KW-0813">Transport</keyword>
<dbReference type="EMBL" id="VITR01000012">
    <property type="protein sequence ID" value="TWB38631.1"/>
    <property type="molecule type" value="Genomic_DNA"/>
</dbReference>
<accession>A0A560GXR0</accession>
<organism evidence="7 8">
    <name type="scientific">Nitrospirillum amazonense</name>
    <dbReference type="NCBI Taxonomy" id="28077"/>
    <lineage>
        <taxon>Bacteria</taxon>
        <taxon>Pseudomonadati</taxon>
        <taxon>Pseudomonadota</taxon>
        <taxon>Alphaproteobacteria</taxon>
        <taxon>Rhodospirillales</taxon>
        <taxon>Azospirillaceae</taxon>
        <taxon>Nitrospirillum</taxon>
    </lineage>
</organism>
<keyword evidence="2 5" id="KW-0812">Transmembrane</keyword>
<dbReference type="AlphaFoldDB" id="A0A560GXR0"/>
<dbReference type="Gene3D" id="1.10.3720.10">
    <property type="entry name" value="MetI-like"/>
    <property type="match status" value="2"/>
</dbReference>
<evidence type="ECO:0000256" key="3">
    <source>
        <dbReference type="ARBA" id="ARBA00022989"/>
    </source>
</evidence>
<feature type="transmembrane region" description="Helical" evidence="5">
    <location>
        <begin position="419"/>
        <end position="442"/>
    </location>
</feature>
<evidence type="ECO:0000259" key="6">
    <source>
        <dbReference type="PROSITE" id="PS50928"/>
    </source>
</evidence>
<proteinExistence type="inferred from homology"/>